<dbReference type="PANTHER" id="PTHR38602">
    <property type="entry name" value="INNER MEMBRANE PROTEIN-RELATED"/>
    <property type="match status" value="1"/>
</dbReference>
<proteinExistence type="predicted"/>
<name>A0ABU8B4S7_9BRAD</name>
<evidence type="ECO:0000313" key="2">
    <source>
        <dbReference type="EMBL" id="MEH2553541.1"/>
    </source>
</evidence>
<dbReference type="RefSeq" id="WP_108515372.1">
    <property type="nucleotide sequence ID" value="NZ_JAZHRV010000001.1"/>
</dbReference>
<keyword evidence="3" id="KW-1185">Reference proteome</keyword>
<dbReference type="PANTHER" id="PTHR38602:SF1">
    <property type="entry name" value="INNER MEMBRANE PROTEIN"/>
    <property type="match status" value="1"/>
</dbReference>
<gene>
    <name evidence="2" type="ORF">V1286_001070</name>
</gene>
<evidence type="ECO:0000313" key="3">
    <source>
        <dbReference type="Proteomes" id="UP001364224"/>
    </source>
</evidence>
<feature type="transmembrane region" description="Helical" evidence="1">
    <location>
        <begin position="9"/>
        <end position="30"/>
    </location>
</feature>
<keyword evidence="1" id="KW-1133">Transmembrane helix</keyword>
<protein>
    <submittedName>
        <fullName evidence="2">Uncharacterized protein YjeT (DUF2065 family)</fullName>
    </submittedName>
</protein>
<reference evidence="2 3" key="1">
    <citation type="submission" date="2024-02" db="EMBL/GenBank/DDBJ databases">
        <title>Adaptive strategies in a cosmopolitan and abundant soil bacterium.</title>
        <authorList>
            <person name="Carini P."/>
        </authorList>
    </citation>
    <scope>NUCLEOTIDE SEQUENCE [LARGE SCALE GENOMIC DNA]</scope>
    <source>
        <strain evidence="2 3">AZCC 1608</strain>
    </source>
</reference>
<keyword evidence="1" id="KW-0812">Transmembrane</keyword>
<sequence>MRSIAFTDFLIGVGILFVLEGLMFAASPAWMRRAMKSALATPDNVLRIVGIVSAVVGLVLIWFVRR</sequence>
<dbReference type="InterPro" id="IPR019201">
    <property type="entry name" value="DUF2065"/>
</dbReference>
<evidence type="ECO:0000256" key="1">
    <source>
        <dbReference type="SAM" id="Phobius"/>
    </source>
</evidence>
<feature type="transmembrane region" description="Helical" evidence="1">
    <location>
        <begin position="45"/>
        <end position="64"/>
    </location>
</feature>
<accession>A0ABU8B4S7</accession>
<comment type="caution">
    <text evidence="2">The sequence shown here is derived from an EMBL/GenBank/DDBJ whole genome shotgun (WGS) entry which is preliminary data.</text>
</comment>
<keyword evidence="1" id="KW-0472">Membrane</keyword>
<organism evidence="2 3">
    <name type="scientific">Bradyrhizobium algeriense</name>
    <dbReference type="NCBI Taxonomy" id="634784"/>
    <lineage>
        <taxon>Bacteria</taxon>
        <taxon>Pseudomonadati</taxon>
        <taxon>Pseudomonadota</taxon>
        <taxon>Alphaproteobacteria</taxon>
        <taxon>Hyphomicrobiales</taxon>
        <taxon>Nitrobacteraceae</taxon>
        <taxon>Bradyrhizobium</taxon>
    </lineage>
</organism>
<dbReference type="Pfam" id="PF09838">
    <property type="entry name" value="DUF2065"/>
    <property type="match status" value="1"/>
</dbReference>
<dbReference type="EMBL" id="JAZHRV010000001">
    <property type="protein sequence ID" value="MEH2553541.1"/>
    <property type="molecule type" value="Genomic_DNA"/>
</dbReference>
<dbReference type="Proteomes" id="UP001364224">
    <property type="component" value="Unassembled WGS sequence"/>
</dbReference>